<dbReference type="PROSITE" id="PS00108">
    <property type="entry name" value="PROTEIN_KINASE_ST"/>
    <property type="match status" value="1"/>
</dbReference>
<evidence type="ECO:0000256" key="11">
    <source>
        <dbReference type="ARBA" id="ARBA00022989"/>
    </source>
</evidence>
<dbReference type="SFLD" id="SFLDG00002">
    <property type="entry name" value="C1.7:_P-type_atpase_like"/>
    <property type="match status" value="1"/>
</dbReference>
<evidence type="ECO:0000313" key="17">
    <source>
        <dbReference type="WBParaSite" id="Gr19_v10_g9026.t1"/>
    </source>
</evidence>
<evidence type="ECO:0000256" key="4">
    <source>
        <dbReference type="ARBA" id="ARBA00022692"/>
    </source>
</evidence>
<dbReference type="GO" id="GO:0046872">
    <property type="term" value="F:metal ion binding"/>
    <property type="evidence" value="ECO:0007669"/>
    <property type="project" value="UniProtKB-KW"/>
</dbReference>
<keyword evidence="7" id="KW-0256">Endoplasmic reticulum</keyword>
<keyword evidence="12 14" id="KW-0472">Membrane</keyword>
<dbReference type="InterPro" id="IPR000719">
    <property type="entry name" value="Prot_kinase_dom"/>
</dbReference>
<evidence type="ECO:0000256" key="7">
    <source>
        <dbReference type="ARBA" id="ARBA00022824"/>
    </source>
</evidence>
<comment type="similarity">
    <text evidence="2">Belongs to the cation transport ATPase (P-type) (TC 3.A.3) family. Type V subfamily.</text>
</comment>
<dbReference type="NCBIfam" id="TIGR01657">
    <property type="entry name" value="P-ATPase-V"/>
    <property type="match status" value="1"/>
</dbReference>
<dbReference type="SMART" id="SM00220">
    <property type="entry name" value="S_TKc"/>
    <property type="match status" value="1"/>
</dbReference>
<evidence type="ECO:0000256" key="2">
    <source>
        <dbReference type="ARBA" id="ARBA00006000"/>
    </source>
</evidence>
<dbReference type="SUPFAM" id="SSF81660">
    <property type="entry name" value="Metal cation-transporting ATPase, ATP-binding domain N"/>
    <property type="match status" value="1"/>
</dbReference>
<dbReference type="InterPro" id="IPR023214">
    <property type="entry name" value="HAD_sf"/>
</dbReference>
<sequence length="1954" mass="219965">MRFFLKKVVDMSICLLSQFGCLHCDKEHSLSEFHRQYRVCGEIGSDGLPVAVKCIRHKRVSNWTLVERWMIPTEICFMEECQDVQGVIRLICWFTSRHGFLIVMERPANFMDLFDLISTFGWLDEGVARGIFSQIVETVAELYKQHSVIHRDIKDENVVVDLDTGTVWLVDFGAAGLLERAKKQRFQGTLSYSPPEVFQRECYYPLEGTVWSLGILLYILVVGKPPFQDELQICTGKLRFPRNVSSECRALIRRCLCPTAESRISLEELQQHEWISCKTTTSFFTNFETEWRRRKRDSLKSDCHRGELSDDDDDEDCSYRTEAGAEPGPLTIPPLICAAPVTQRSPTSSSFVEHHHNNNSPSSVLEESAVLDEYDERPRHESAEMCSSFPSLPSTETETGFETAPEYDEWRYEGGRLGYSSLSQCCCTSAGDDLLLDGCAFVQQHFNYAQQKCTNDDDEDDQQQQQRKASAANSLPSFGHPIHRVGFRATQSDRGSARSSSSDSNGRRSNSFTSDDSFTSSTTYFSANSHNIPLPEWSSPLSSSCVIGAVCLSNLNSKIERLNNDEEDDELTLRAEIPRQIVLKKERRRSAVSAEDEEEEDEWDDDTIRVDINSNSCAAGKCQNNVIKKTGDESPSSSSSPVIEQHQQMNKCQIEKLHLMPHSVKQLFKSDGLVEVGDGQQQHQQQNNYSARRKGGDRYRRRKGTHLLLLDGVGRPLVENVVCYRRKPLVAHAFIAPFVLLYACWFGWWTQKLGVAEHWELGCIVVGAIFVAQVLTGLFCYWFVEVDAALNCVRMCEPRNAEMAKVKPRPNNGWTELVPLQRVKPQQNGATRIFFTFQKCAYAYDDMDKQFRAVLFDTALPLLHFQEAKGHESEAAVSELQMEYGNNRVEMEVPKFMELFIERATAPFFVFQIFCVGLWCLEDMWYYSLLTLFMLVTFEATIVKQQLRNMSDIRNMGSKSYLINVYRTKRWNKIPSDQLVCGDIVSICSVKGSEDERAIPCDLLLLRGHAICDEAMLTGESIPQMKEPLEDVTATERQRVFDPNADSRLHVLFAGTKMLQHTPPAKNEPGMKGPDNGVVCYVIRTGFNTQQGSLLRTIMYGVKRVSANNLETFFFILFLLIFAVAAAAYLWVKGTEDEERSRYKLFLECVLILTSVIPPELPIELSLAVNNSLVALQRFGIFCTEPFRIPFAGKVDVCCFDKTGTLTKDELVMEGVAGLSDILISNGADADMSNDTDTMSHAALGQSDTVSIVQNVAECLPITINALASCHSLVRFEDELVGDPLEKAILKWLDWNVTKQDAVVPNRRSPKLVPLKIFRRFHFTSQMKRMTVIAGYQPVTGSSDTLHIVSVKGAPEVLKQMFSNPPADYDLHYQQLAQAGARIVALGIREIGQLSHQQIREISREELERELHFAGFAVISCPLKPDSRQMVAEIADASHRVVMVTGDNVLTAIHVANVLRFIRRSRTALILDSQTDIAAGQRKSVSTAEQLDNQYNDEDGGDQWLWRSAHDAGKSVSMSTEELIGKHLRFSHHKFELCITGAAFEHIMESLKGRSLRLVLQNVRVYARMSPKQKERTINALKNMGLTTLMCGDGTNDVGALKHADVGVALLAHPLKREEAENSGGTTNSKNNDSGGVLAQQQAKNEAAECERQQLLMPRGDNAGGRQFPTLRAGAKQQQMQGRLNKMIRELEQQEDQAKVRLGDASYAAPFTSKSTSIQSICNIIKQGRCTLVTTLQMFKILALNALVLAYSQSVLYLDGVKFSDTQATIQGIFLAACFLFISRSKPLKTLAKQCPMTNIFNVYTLSTITTQFAIHFACLIYIVRLAHALEERPEKIELEKQFKPNLLNTAVYLMSASLQIASFAVNYRGRPFMESLVENKALFYSIICSFGAMVVFASNTFPDLNDKFELVHIPAELRNTLICCILGDLLCCLLLDRVLNFLFGDQRLRKTLF</sequence>
<dbReference type="FunFam" id="3.40.50.1000:FF:000056">
    <property type="entry name" value="Cation-transporting ATPase"/>
    <property type="match status" value="1"/>
</dbReference>
<reference evidence="17" key="1">
    <citation type="submission" date="2022-11" db="UniProtKB">
        <authorList>
            <consortium name="WormBaseParasite"/>
        </authorList>
    </citation>
    <scope>IDENTIFICATION</scope>
</reference>
<evidence type="ECO:0000256" key="14">
    <source>
        <dbReference type="SAM" id="Phobius"/>
    </source>
</evidence>
<evidence type="ECO:0000256" key="10">
    <source>
        <dbReference type="ARBA" id="ARBA00022967"/>
    </source>
</evidence>
<dbReference type="PANTHER" id="PTHR45630:SF7">
    <property type="entry name" value="ENDOPLASMIC RETICULUM TRANSMEMBRANE HELIX TRANSLOCASE"/>
    <property type="match status" value="1"/>
</dbReference>
<evidence type="ECO:0000313" key="16">
    <source>
        <dbReference type="Proteomes" id="UP000887572"/>
    </source>
</evidence>
<dbReference type="InterPro" id="IPR008250">
    <property type="entry name" value="ATPase_P-typ_transduc_dom_A_sf"/>
</dbReference>
<keyword evidence="9" id="KW-0460">Magnesium</keyword>
<dbReference type="SUPFAM" id="SSF56112">
    <property type="entry name" value="Protein kinase-like (PK-like)"/>
    <property type="match status" value="1"/>
</dbReference>
<keyword evidence="6" id="KW-0547">Nucleotide-binding</keyword>
<proteinExistence type="inferred from homology"/>
<protein>
    <submittedName>
        <fullName evidence="17">Protein kinase domain-containing protein</fullName>
    </submittedName>
</protein>
<dbReference type="Proteomes" id="UP000887572">
    <property type="component" value="Unplaced"/>
</dbReference>
<evidence type="ECO:0000259" key="15">
    <source>
        <dbReference type="PROSITE" id="PS50011"/>
    </source>
</evidence>
<evidence type="ECO:0000256" key="5">
    <source>
        <dbReference type="ARBA" id="ARBA00022723"/>
    </source>
</evidence>
<dbReference type="InterPro" id="IPR001757">
    <property type="entry name" value="P_typ_ATPase"/>
</dbReference>
<dbReference type="GO" id="GO:0016887">
    <property type="term" value="F:ATP hydrolysis activity"/>
    <property type="evidence" value="ECO:0007669"/>
    <property type="project" value="InterPro"/>
</dbReference>
<feature type="compositionally biased region" description="Low complexity" evidence="13">
    <location>
        <begin position="492"/>
        <end position="518"/>
    </location>
</feature>
<evidence type="ECO:0000256" key="1">
    <source>
        <dbReference type="ARBA" id="ARBA00004477"/>
    </source>
</evidence>
<keyword evidence="10" id="KW-1278">Translocase</keyword>
<dbReference type="InterPro" id="IPR023299">
    <property type="entry name" value="ATPase_P-typ_cyto_dom_N"/>
</dbReference>
<feature type="transmembrane region" description="Helical" evidence="14">
    <location>
        <begin position="1882"/>
        <end position="1900"/>
    </location>
</feature>
<keyword evidence="11 14" id="KW-1133">Transmembrane helix</keyword>
<dbReference type="PANTHER" id="PTHR45630">
    <property type="entry name" value="CATION-TRANSPORTING ATPASE-RELATED"/>
    <property type="match status" value="1"/>
</dbReference>
<dbReference type="InterPro" id="IPR047820">
    <property type="entry name" value="P5A-type_ATPase"/>
</dbReference>
<keyword evidence="5" id="KW-0479">Metal-binding</keyword>
<accession>A0A914IE17</accession>
<feature type="domain" description="Protein kinase" evidence="15">
    <location>
        <begin position="22"/>
        <end position="275"/>
    </location>
</feature>
<feature type="compositionally biased region" description="Polar residues" evidence="13">
    <location>
        <begin position="1623"/>
        <end position="1644"/>
    </location>
</feature>
<dbReference type="InterPro" id="IPR011009">
    <property type="entry name" value="Kinase-like_dom_sf"/>
</dbReference>
<dbReference type="GO" id="GO:0005524">
    <property type="term" value="F:ATP binding"/>
    <property type="evidence" value="ECO:0007669"/>
    <property type="project" value="UniProtKB-KW"/>
</dbReference>
<dbReference type="SFLD" id="SFLDS00003">
    <property type="entry name" value="Haloacid_Dehalogenase"/>
    <property type="match status" value="1"/>
</dbReference>
<evidence type="ECO:0000256" key="13">
    <source>
        <dbReference type="SAM" id="MobiDB-lite"/>
    </source>
</evidence>
<feature type="region of interest" description="Disordered" evidence="13">
    <location>
        <begin position="347"/>
        <end position="367"/>
    </location>
</feature>
<dbReference type="Pfam" id="PF00069">
    <property type="entry name" value="Pkinase"/>
    <property type="match status" value="1"/>
</dbReference>
<dbReference type="PROSITE" id="PS00154">
    <property type="entry name" value="ATPASE_E1_E2"/>
    <property type="match status" value="1"/>
</dbReference>
<dbReference type="Pfam" id="PF00122">
    <property type="entry name" value="E1-E2_ATPase"/>
    <property type="match status" value="1"/>
</dbReference>
<dbReference type="InterPro" id="IPR057255">
    <property type="entry name" value="2TM_P5A-ATPase"/>
</dbReference>
<feature type="region of interest" description="Disordered" evidence="13">
    <location>
        <begin position="678"/>
        <end position="697"/>
    </location>
</feature>
<dbReference type="Gene3D" id="3.30.200.20">
    <property type="entry name" value="Phosphorylase Kinase, domain 1"/>
    <property type="match status" value="1"/>
</dbReference>
<dbReference type="GO" id="GO:0004672">
    <property type="term" value="F:protein kinase activity"/>
    <property type="evidence" value="ECO:0007669"/>
    <property type="project" value="InterPro"/>
</dbReference>
<dbReference type="InterPro" id="IPR008271">
    <property type="entry name" value="Ser/Thr_kinase_AS"/>
</dbReference>
<dbReference type="PROSITE" id="PS50011">
    <property type="entry name" value="PROTEIN_KINASE_DOM"/>
    <property type="match status" value="1"/>
</dbReference>
<dbReference type="InterPro" id="IPR023298">
    <property type="entry name" value="ATPase_P-typ_TM_dom_sf"/>
</dbReference>
<feature type="transmembrane region" description="Helical" evidence="14">
    <location>
        <begin position="729"/>
        <end position="749"/>
    </location>
</feature>
<dbReference type="SUPFAM" id="SSF56784">
    <property type="entry name" value="HAD-like"/>
    <property type="match status" value="1"/>
</dbReference>
<comment type="subcellular location">
    <subcellularLocation>
        <location evidence="1">Endoplasmic reticulum membrane</location>
        <topology evidence="1">Multi-pass membrane protein</topology>
    </subcellularLocation>
</comment>
<keyword evidence="8" id="KW-0067">ATP-binding</keyword>
<evidence type="ECO:0000256" key="12">
    <source>
        <dbReference type="ARBA" id="ARBA00023136"/>
    </source>
</evidence>
<dbReference type="Gene3D" id="3.40.50.1000">
    <property type="entry name" value="HAD superfamily/HAD-like"/>
    <property type="match status" value="1"/>
</dbReference>
<dbReference type="SFLD" id="SFLDF00027">
    <property type="entry name" value="p-type_atpase"/>
    <property type="match status" value="1"/>
</dbReference>
<name>A0A914IE17_GLORO</name>
<dbReference type="Pfam" id="PF23143">
    <property type="entry name" value="2TM_P5A-ATPase"/>
    <property type="match status" value="1"/>
</dbReference>
<dbReference type="PRINTS" id="PR00119">
    <property type="entry name" value="CATATPASE"/>
</dbReference>
<feature type="transmembrane region" description="Helical" evidence="14">
    <location>
        <begin position="924"/>
        <end position="943"/>
    </location>
</feature>
<dbReference type="InterPro" id="IPR018303">
    <property type="entry name" value="ATPase_P-typ_P_site"/>
</dbReference>
<evidence type="ECO:0000256" key="8">
    <source>
        <dbReference type="ARBA" id="ARBA00022840"/>
    </source>
</evidence>
<dbReference type="SUPFAM" id="SSF81653">
    <property type="entry name" value="Calcium ATPase, transduction domain A"/>
    <property type="match status" value="1"/>
</dbReference>
<dbReference type="NCBIfam" id="TIGR01494">
    <property type="entry name" value="ATPase_P-type"/>
    <property type="match status" value="2"/>
</dbReference>
<feature type="transmembrane region" description="Helical" evidence="14">
    <location>
        <begin position="1113"/>
        <end position="1132"/>
    </location>
</feature>
<feature type="transmembrane region" description="Helical" evidence="14">
    <location>
        <begin position="1766"/>
        <end position="1782"/>
    </location>
</feature>
<feature type="region of interest" description="Disordered" evidence="13">
    <location>
        <begin position="1617"/>
        <end position="1644"/>
    </location>
</feature>
<dbReference type="CDD" id="cd07543">
    <property type="entry name" value="P-type_ATPase_cation"/>
    <property type="match status" value="1"/>
</dbReference>
<feature type="region of interest" description="Disordered" evidence="13">
    <location>
        <begin position="302"/>
        <end position="333"/>
    </location>
</feature>
<evidence type="ECO:0000256" key="6">
    <source>
        <dbReference type="ARBA" id="ARBA00022741"/>
    </source>
</evidence>
<feature type="region of interest" description="Disordered" evidence="13">
    <location>
        <begin position="453"/>
        <end position="518"/>
    </location>
</feature>
<organism evidence="16 17">
    <name type="scientific">Globodera rostochiensis</name>
    <name type="common">Golden nematode worm</name>
    <name type="synonym">Heterodera rostochiensis</name>
    <dbReference type="NCBI Taxonomy" id="31243"/>
    <lineage>
        <taxon>Eukaryota</taxon>
        <taxon>Metazoa</taxon>
        <taxon>Ecdysozoa</taxon>
        <taxon>Nematoda</taxon>
        <taxon>Chromadorea</taxon>
        <taxon>Rhabditida</taxon>
        <taxon>Tylenchina</taxon>
        <taxon>Tylenchomorpha</taxon>
        <taxon>Tylenchoidea</taxon>
        <taxon>Heteroderidae</taxon>
        <taxon>Heteroderinae</taxon>
        <taxon>Globodera</taxon>
    </lineage>
</organism>
<keyword evidence="4 14" id="KW-0812">Transmembrane</keyword>
<evidence type="ECO:0000256" key="3">
    <source>
        <dbReference type="ARBA" id="ARBA00022448"/>
    </source>
</evidence>
<feature type="region of interest" description="Disordered" evidence="13">
    <location>
        <begin position="627"/>
        <end position="647"/>
    </location>
</feature>
<dbReference type="SUPFAM" id="SSF81665">
    <property type="entry name" value="Calcium ATPase, transmembrane domain M"/>
    <property type="match status" value="1"/>
</dbReference>
<feature type="compositionally biased region" description="Polar residues" evidence="13">
    <location>
        <begin position="467"/>
        <end position="476"/>
    </location>
</feature>
<dbReference type="GO" id="GO:0006874">
    <property type="term" value="P:intracellular calcium ion homeostasis"/>
    <property type="evidence" value="ECO:0007669"/>
    <property type="project" value="TreeGrafter"/>
</dbReference>
<keyword evidence="16" id="KW-1185">Reference proteome</keyword>
<feature type="transmembrane region" description="Helical" evidence="14">
    <location>
        <begin position="1847"/>
        <end position="1870"/>
    </location>
</feature>
<feature type="transmembrane region" description="Helical" evidence="14">
    <location>
        <begin position="1920"/>
        <end position="1944"/>
    </location>
</feature>
<dbReference type="Gene3D" id="1.10.510.10">
    <property type="entry name" value="Transferase(Phosphotransferase) domain 1"/>
    <property type="match status" value="1"/>
</dbReference>
<feature type="transmembrane region" description="Helical" evidence="14">
    <location>
        <begin position="1803"/>
        <end position="1827"/>
    </location>
</feature>
<dbReference type="GO" id="GO:0005789">
    <property type="term" value="C:endoplasmic reticulum membrane"/>
    <property type="evidence" value="ECO:0007669"/>
    <property type="project" value="UniProtKB-SubCell"/>
</dbReference>
<dbReference type="Gene3D" id="3.40.1110.10">
    <property type="entry name" value="Calcium-transporting ATPase, cytoplasmic domain N"/>
    <property type="match status" value="1"/>
</dbReference>
<dbReference type="GO" id="GO:0015662">
    <property type="term" value="F:P-type ion transporter activity"/>
    <property type="evidence" value="ECO:0007669"/>
    <property type="project" value="TreeGrafter"/>
</dbReference>
<feature type="transmembrane region" description="Helical" evidence="14">
    <location>
        <begin position="761"/>
        <end position="784"/>
    </location>
</feature>
<keyword evidence="3" id="KW-0813">Transport</keyword>
<dbReference type="WBParaSite" id="Gr19_v10_g9026.t1">
    <property type="protein sequence ID" value="Gr19_v10_g9026.t1"/>
    <property type="gene ID" value="Gr19_v10_g9026"/>
</dbReference>
<evidence type="ECO:0000256" key="9">
    <source>
        <dbReference type="ARBA" id="ARBA00022842"/>
    </source>
</evidence>
<dbReference type="Gene3D" id="2.70.150.10">
    <property type="entry name" value="Calcium-transporting ATPase, cytoplasmic transduction domain A"/>
    <property type="match status" value="1"/>
</dbReference>
<dbReference type="InterPro" id="IPR036412">
    <property type="entry name" value="HAD-like_sf"/>
</dbReference>
<dbReference type="InterPro" id="IPR006544">
    <property type="entry name" value="P-type_TPase_V"/>
</dbReference>
<dbReference type="GO" id="GO:0019829">
    <property type="term" value="F:ATPase-coupled monoatomic cation transmembrane transporter activity"/>
    <property type="evidence" value="ECO:0007669"/>
    <property type="project" value="TreeGrafter"/>
</dbReference>
<dbReference type="InterPro" id="IPR044492">
    <property type="entry name" value="P_typ_ATPase_HD_dom"/>
</dbReference>
<dbReference type="InterPro" id="IPR059000">
    <property type="entry name" value="ATPase_P-type_domA"/>
</dbReference>